<feature type="compositionally biased region" description="Polar residues" evidence="10">
    <location>
        <begin position="678"/>
        <end position="700"/>
    </location>
</feature>
<evidence type="ECO:0000256" key="7">
    <source>
        <dbReference type="ARBA" id="ARBA00022840"/>
    </source>
</evidence>
<dbReference type="InterPro" id="IPR003593">
    <property type="entry name" value="AAA+_ATPase"/>
</dbReference>
<evidence type="ECO:0000256" key="1">
    <source>
        <dbReference type="ARBA" id="ARBA00004141"/>
    </source>
</evidence>
<dbReference type="CDD" id="cd03249">
    <property type="entry name" value="ABC_MTABC3_MDL1_MDL2"/>
    <property type="match status" value="2"/>
</dbReference>
<dbReference type="EMBL" id="JAGDFM010000883">
    <property type="protein sequence ID" value="KAG7375899.1"/>
    <property type="molecule type" value="Genomic_DNA"/>
</dbReference>
<name>A0A8T1V716_9STRA</name>
<evidence type="ECO:0000313" key="14">
    <source>
        <dbReference type="EMBL" id="KAG7375899.1"/>
    </source>
</evidence>
<keyword evidence="9 11" id="KW-0472">Membrane</keyword>
<evidence type="ECO:0000256" key="6">
    <source>
        <dbReference type="ARBA" id="ARBA00022741"/>
    </source>
</evidence>
<feature type="transmembrane region" description="Helical" evidence="11">
    <location>
        <begin position="887"/>
        <end position="905"/>
    </location>
</feature>
<dbReference type="GO" id="GO:0005743">
    <property type="term" value="C:mitochondrial inner membrane"/>
    <property type="evidence" value="ECO:0007669"/>
    <property type="project" value="TreeGrafter"/>
</dbReference>
<feature type="transmembrane region" description="Helical" evidence="11">
    <location>
        <begin position="730"/>
        <end position="752"/>
    </location>
</feature>
<feature type="region of interest" description="Disordered" evidence="10">
    <location>
        <begin position="662"/>
        <end position="707"/>
    </location>
</feature>
<dbReference type="GO" id="GO:0005524">
    <property type="term" value="F:ATP binding"/>
    <property type="evidence" value="ECO:0007669"/>
    <property type="project" value="UniProtKB-KW"/>
</dbReference>
<feature type="transmembrane region" description="Helical" evidence="11">
    <location>
        <begin position="304"/>
        <end position="328"/>
    </location>
</feature>
<evidence type="ECO:0000256" key="9">
    <source>
        <dbReference type="ARBA" id="ARBA00023136"/>
    </source>
</evidence>
<dbReference type="FunFam" id="1.20.1560.10:FF:000302">
    <property type="entry name" value="Uncharacterized protein"/>
    <property type="match status" value="1"/>
</dbReference>
<evidence type="ECO:0000256" key="5">
    <source>
        <dbReference type="ARBA" id="ARBA00022737"/>
    </source>
</evidence>
<evidence type="ECO:0000256" key="10">
    <source>
        <dbReference type="SAM" id="MobiDB-lite"/>
    </source>
</evidence>
<dbReference type="PROSITE" id="PS00211">
    <property type="entry name" value="ABC_TRANSPORTER_1"/>
    <property type="match status" value="2"/>
</dbReference>
<sequence length="1307" mass="142127">MANSRSDQLPYARLVTPRASSSSASKEAASVNGSVLPLDVLHPSTAKGQQGGDPELQAVEVSSFSFLELYRFAAPSDRVLLLFGVVMAAINGALFPCIALVFGEAIAAFAQTDGGVDREALNTASLHYFLIAIGLFVTDYLAYLLFSLSAERQMKALRAHALQHMLYMDISWYDLHDPLQLSSRITGDTVKIKDGMGQKLGDFVKYVCQFIAGYVIGFARGWDITLVMMCVMPVMTWSMAYVLRSWHARAANAQRMYAEAGAVAEETLGSIRTVSSLTAEHRAIHKYNERTLEVEKGNIAQGRVFSLVLGVFRGCSWLIYAAGLWYGGYQVYKGNVSPQQVFQSLMAVVMGSRSLAFISPNLTAVMDAKGAAIALYELLDTQSRVDASRESQGIIPDICHGRIEAINVDFAYPSRMEAPILRNYCVTIEPGQTVAFVGASGGGKSTIISLLERFYDPTSGSIHLDGRDLRTLNIKWLRSQIGLVSQEPVLFAATITENIVAGRTGFTRDDAIAAAMLANAHTFIMSLPERYDTLIGEKGVSLSGGQKQRVAIARAIIREPKILVLDEATSALDAESERLVQEALNDLMAKTNMTTLAIAHRLSTIRHADKIVVLADGHVVEEGSHDELVGIEYGVYRNLYTIQEAKAQEELEAAALALAEAGSEQTQQKKENPGGLSRQVSKWSMRSDDTCTSGRQSATGNEELGAGNANDTSKFTVALANAISRPERKYFILGMVGSAINGAAYPASAVLISELVAIMTVDYANYKAYDDRSYMSTLPHEVAVYGILYLAGSVLLFAGAAIQSYGFRYVAEKLSSRLREMHFTSLCRQNIAYFDETEHATGALTAELATSALRVALITGEAQGRLFQAVFTTAAALLISFLSGSWLLTLVMLAIIPILVLGNVFRSKNMHGKGIFADDMADVGAHASEVLGNIRTVVSLGLEPSSCDKFSTLLDVPRKAGERDAQVNGLAVGFSSFIVFATYAFTFWYGGKLVNDGTITFRQLMRSLMAIIMSSQSVGASVAYVADSDSAFEAGDTILSVRDRHLPIDSFQEDGLRPTDVYGKIELEDIMFRYPTRPKMTVLKNYNLTIEPGETVAFCGPSGGGKSTCVALLERFHDPIRGRVMLDGVDIKELNVRWLRRQIGLVGQEPTLFIGTIAENLAYGLDEMPNMEEIKAMAKMSNAHDFIMQFPDGYETQVGMKGEQLSGGQKQRIAIARAILKNPKILLLDEATSALDSESEKVVQEALDKVVALDRRTTVVIAHRLSTIRKADKICVVSGGKVAEQGTHQELINRHGIYAKLAAAAGN</sequence>
<keyword evidence="3" id="KW-0813">Transport</keyword>
<evidence type="ECO:0000256" key="11">
    <source>
        <dbReference type="SAM" id="Phobius"/>
    </source>
</evidence>
<gene>
    <name evidence="14" type="primary">PGP-10_12</name>
    <name evidence="14" type="ORF">PHYPSEUDO_014901</name>
</gene>
<feature type="transmembrane region" description="Helical" evidence="11">
    <location>
        <begin position="203"/>
        <end position="220"/>
    </location>
</feature>
<dbReference type="GO" id="GO:0016887">
    <property type="term" value="F:ATP hydrolysis activity"/>
    <property type="evidence" value="ECO:0007669"/>
    <property type="project" value="InterPro"/>
</dbReference>
<dbReference type="GO" id="GO:0090374">
    <property type="term" value="P:oligopeptide export from mitochondrion"/>
    <property type="evidence" value="ECO:0007669"/>
    <property type="project" value="TreeGrafter"/>
</dbReference>
<keyword evidence="4 11" id="KW-0812">Transmembrane</keyword>
<dbReference type="GO" id="GO:0015421">
    <property type="term" value="F:ABC-type oligopeptide transporter activity"/>
    <property type="evidence" value="ECO:0007669"/>
    <property type="project" value="TreeGrafter"/>
</dbReference>
<feature type="transmembrane region" description="Helical" evidence="11">
    <location>
        <begin position="126"/>
        <end position="146"/>
    </location>
</feature>
<dbReference type="CDD" id="cd18577">
    <property type="entry name" value="ABC_6TM_Pgp_ABCB1_D1_like"/>
    <property type="match status" value="1"/>
</dbReference>
<dbReference type="FunFam" id="3.40.50.300:FF:000205">
    <property type="entry name" value="ABC transporter B family member 4"/>
    <property type="match status" value="1"/>
</dbReference>
<dbReference type="InterPro" id="IPR039421">
    <property type="entry name" value="Type_1_exporter"/>
</dbReference>
<dbReference type="InterPro" id="IPR011527">
    <property type="entry name" value="ABC1_TM_dom"/>
</dbReference>
<keyword evidence="5" id="KW-0677">Repeat</keyword>
<comment type="subcellular location">
    <subcellularLocation>
        <location evidence="1">Membrane</location>
        <topology evidence="1">Multi-pass membrane protein</topology>
    </subcellularLocation>
</comment>
<proteinExistence type="inferred from homology"/>
<evidence type="ECO:0000259" key="12">
    <source>
        <dbReference type="PROSITE" id="PS50893"/>
    </source>
</evidence>
<dbReference type="PROSITE" id="PS50893">
    <property type="entry name" value="ABC_TRANSPORTER_2"/>
    <property type="match status" value="2"/>
</dbReference>
<keyword evidence="6" id="KW-0547">Nucleotide-binding</keyword>
<dbReference type="PANTHER" id="PTHR43394:SF11">
    <property type="entry name" value="ATP-BINDING CASSETTE TRANSPORTER"/>
    <property type="match status" value="1"/>
</dbReference>
<dbReference type="InterPro" id="IPR017871">
    <property type="entry name" value="ABC_transporter-like_CS"/>
</dbReference>
<dbReference type="Pfam" id="PF00005">
    <property type="entry name" value="ABC_tran"/>
    <property type="match status" value="2"/>
</dbReference>
<dbReference type="FunFam" id="3.40.50.300:FF:000251">
    <property type="entry name" value="ABC transporter B family member 19"/>
    <property type="match status" value="1"/>
</dbReference>
<evidence type="ECO:0000256" key="2">
    <source>
        <dbReference type="ARBA" id="ARBA00007577"/>
    </source>
</evidence>
<feature type="transmembrane region" description="Helical" evidence="11">
    <location>
        <begin position="226"/>
        <end position="246"/>
    </location>
</feature>
<feature type="transmembrane region" description="Helical" evidence="11">
    <location>
        <begin position="967"/>
        <end position="988"/>
    </location>
</feature>
<feature type="domain" description="ABC transmembrane type-1" evidence="13">
    <location>
        <begin position="82"/>
        <end position="367"/>
    </location>
</feature>
<feature type="domain" description="ABC transporter" evidence="12">
    <location>
        <begin position="403"/>
        <end position="641"/>
    </location>
</feature>
<accession>A0A8T1V716</accession>
<dbReference type="SMART" id="SM00382">
    <property type="entry name" value="AAA"/>
    <property type="match status" value="2"/>
</dbReference>
<evidence type="ECO:0000256" key="8">
    <source>
        <dbReference type="ARBA" id="ARBA00022989"/>
    </source>
</evidence>
<keyword evidence="7" id="KW-0067">ATP-binding</keyword>
<dbReference type="InterPro" id="IPR003439">
    <property type="entry name" value="ABC_transporter-like_ATP-bd"/>
</dbReference>
<evidence type="ECO:0000256" key="4">
    <source>
        <dbReference type="ARBA" id="ARBA00022692"/>
    </source>
</evidence>
<evidence type="ECO:0000256" key="3">
    <source>
        <dbReference type="ARBA" id="ARBA00022448"/>
    </source>
</evidence>
<reference evidence="14" key="1">
    <citation type="submission" date="2021-02" db="EMBL/GenBank/DDBJ databases">
        <authorList>
            <person name="Palmer J.M."/>
        </authorList>
    </citation>
    <scope>NUCLEOTIDE SEQUENCE</scope>
    <source>
        <strain evidence="14">SCRP734</strain>
    </source>
</reference>
<dbReference type="CDD" id="cd18578">
    <property type="entry name" value="ABC_6TM_Pgp_ABCB1_D2_like"/>
    <property type="match status" value="1"/>
</dbReference>
<keyword evidence="15" id="KW-1185">Reference proteome</keyword>
<dbReference type="PANTHER" id="PTHR43394">
    <property type="entry name" value="ATP-DEPENDENT PERMEASE MDL1, MITOCHONDRIAL"/>
    <property type="match status" value="1"/>
</dbReference>
<protein>
    <submittedName>
        <fullName evidence="14">ABC transporter B member 10</fullName>
    </submittedName>
</protein>
<comment type="similarity">
    <text evidence="2">Belongs to the ABC transporter superfamily. ABCB family. Multidrug resistance exporter (TC 3.A.1.201) subfamily.</text>
</comment>
<feature type="domain" description="ABC transmembrane type-1" evidence="13">
    <location>
        <begin position="732"/>
        <end position="1019"/>
    </location>
</feature>
<dbReference type="PROSITE" id="PS50929">
    <property type="entry name" value="ABC_TM1F"/>
    <property type="match status" value="2"/>
</dbReference>
<comment type="caution">
    <text evidence="14">The sequence shown here is derived from an EMBL/GenBank/DDBJ whole genome shotgun (WGS) entry which is preliminary data.</text>
</comment>
<feature type="transmembrane region" description="Helical" evidence="11">
    <location>
        <begin position="79"/>
        <end position="106"/>
    </location>
</feature>
<organism evidence="14 15">
    <name type="scientific">Phytophthora pseudosyringae</name>
    <dbReference type="NCBI Taxonomy" id="221518"/>
    <lineage>
        <taxon>Eukaryota</taxon>
        <taxon>Sar</taxon>
        <taxon>Stramenopiles</taxon>
        <taxon>Oomycota</taxon>
        <taxon>Peronosporomycetes</taxon>
        <taxon>Peronosporales</taxon>
        <taxon>Peronosporaceae</taxon>
        <taxon>Phytophthora</taxon>
    </lineage>
</organism>
<dbReference type="Proteomes" id="UP000694044">
    <property type="component" value="Unassembled WGS sequence"/>
</dbReference>
<feature type="region of interest" description="Disordered" evidence="10">
    <location>
        <begin position="1"/>
        <end position="27"/>
    </location>
</feature>
<feature type="transmembrane region" description="Helical" evidence="11">
    <location>
        <begin position="782"/>
        <end position="807"/>
    </location>
</feature>
<dbReference type="Pfam" id="PF00664">
    <property type="entry name" value="ABC_membrane"/>
    <property type="match status" value="2"/>
</dbReference>
<feature type="domain" description="ABC transporter" evidence="12">
    <location>
        <begin position="1065"/>
        <end position="1304"/>
    </location>
</feature>
<keyword evidence="8 11" id="KW-1133">Transmembrane helix</keyword>
<evidence type="ECO:0000259" key="13">
    <source>
        <dbReference type="PROSITE" id="PS50929"/>
    </source>
</evidence>
<evidence type="ECO:0000313" key="15">
    <source>
        <dbReference type="Proteomes" id="UP000694044"/>
    </source>
</evidence>
<dbReference type="OrthoDB" id="6500128at2759"/>